<name>A0A2K9NXV6_BACTC</name>
<dbReference type="GO" id="GO:0016887">
    <property type="term" value="F:ATP hydrolysis activity"/>
    <property type="evidence" value="ECO:0007669"/>
    <property type="project" value="InterPro"/>
</dbReference>
<proteinExistence type="predicted"/>
<dbReference type="PROSITE" id="PS00211">
    <property type="entry name" value="ABC_TRANSPORTER_1"/>
    <property type="match status" value="1"/>
</dbReference>
<dbReference type="GO" id="GO:0005524">
    <property type="term" value="F:ATP binding"/>
    <property type="evidence" value="ECO:0007669"/>
    <property type="project" value="UniProtKB-KW"/>
</dbReference>
<dbReference type="InterPro" id="IPR051309">
    <property type="entry name" value="ABCF_ATPase"/>
</dbReference>
<dbReference type="OrthoDB" id="5287952at2"/>
<dbReference type="Proteomes" id="UP000235584">
    <property type="component" value="Chromosome"/>
</dbReference>
<evidence type="ECO:0000313" key="1">
    <source>
        <dbReference type="EMBL" id="AUN99594.1"/>
    </source>
</evidence>
<dbReference type="Pfam" id="PF12848">
    <property type="entry name" value="ABC_tran_Xtn"/>
    <property type="match status" value="1"/>
</dbReference>
<evidence type="ECO:0000313" key="2">
    <source>
        <dbReference type="Proteomes" id="UP000235584"/>
    </source>
</evidence>
<dbReference type="Pfam" id="PF00005">
    <property type="entry name" value="ABC_tran"/>
    <property type="match status" value="2"/>
</dbReference>
<keyword evidence="1" id="KW-0067">ATP-binding</keyword>
<dbReference type="InterPro" id="IPR003593">
    <property type="entry name" value="AAA+_ATPase"/>
</dbReference>
<dbReference type="EMBL" id="CP025704">
    <property type="protein sequence ID" value="AUN99594.1"/>
    <property type="molecule type" value="Genomic_DNA"/>
</dbReference>
<dbReference type="InterPro" id="IPR017871">
    <property type="entry name" value="ABC_transporter-like_CS"/>
</dbReference>
<keyword evidence="1" id="KW-0547">Nucleotide-binding</keyword>
<accession>A0A2K9NXV6</accession>
<dbReference type="SMART" id="SM00382">
    <property type="entry name" value="AAA"/>
    <property type="match status" value="2"/>
</dbReference>
<dbReference type="PANTHER" id="PTHR42855:SF2">
    <property type="entry name" value="DRUG RESISTANCE ABC TRANSPORTER,ATP-BINDING PROTEIN"/>
    <property type="match status" value="1"/>
</dbReference>
<reference evidence="1 2" key="1">
    <citation type="submission" date="2018-01" db="EMBL/GenBank/DDBJ databases">
        <title>Complete genome sequence of Bacteriovorax stolpii DSM12778.</title>
        <authorList>
            <person name="Tang B."/>
            <person name="Chang J."/>
        </authorList>
    </citation>
    <scope>NUCLEOTIDE SEQUENCE [LARGE SCALE GENOMIC DNA]</scope>
    <source>
        <strain evidence="1 2">DSM 12778</strain>
    </source>
</reference>
<dbReference type="CDD" id="cd03221">
    <property type="entry name" value="ABCF_EF-3"/>
    <property type="match status" value="2"/>
</dbReference>
<gene>
    <name evidence="1" type="ORF">C0V70_16065</name>
</gene>
<dbReference type="SUPFAM" id="SSF52540">
    <property type="entry name" value="P-loop containing nucleoside triphosphate hydrolases"/>
    <property type="match status" value="2"/>
</dbReference>
<dbReference type="PANTHER" id="PTHR42855">
    <property type="entry name" value="ABC TRANSPORTER ATP-BINDING SUBUNIT"/>
    <property type="match status" value="1"/>
</dbReference>
<dbReference type="FunFam" id="3.40.50.300:FF:000011">
    <property type="entry name" value="Putative ABC transporter ATP-binding component"/>
    <property type="match status" value="1"/>
</dbReference>
<dbReference type="KEGG" id="bsto:C0V70_16065"/>
<keyword evidence="2" id="KW-1185">Reference proteome</keyword>
<dbReference type="AlphaFoldDB" id="A0A2K9NXV6"/>
<dbReference type="RefSeq" id="WP_102244885.1">
    <property type="nucleotide sequence ID" value="NZ_CP025704.1"/>
</dbReference>
<dbReference type="InterPro" id="IPR027417">
    <property type="entry name" value="P-loop_NTPase"/>
</dbReference>
<dbReference type="PROSITE" id="PS50893">
    <property type="entry name" value="ABC_TRANSPORTER_2"/>
    <property type="match status" value="2"/>
</dbReference>
<organism evidence="1 2">
    <name type="scientific">Bacteriovorax stolpii</name>
    <name type="common">Bdellovibrio stolpii</name>
    <dbReference type="NCBI Taxonomy" id="960"/>
    <lineage>
        <taxon>Bacteria</taxon>
        <taxon>Pseudomonadati</taxon>
        <taxon>Bdellovibrionota</taxon>
        <taxon>Bacteriovoracia</taxon>
        <taxon>Bacteriovoracales</taxon>
        <taxon>Bacteriovoracaceae</taxon>
        <taxon>Bacteriovorax</taxon>
    </lineage>
</organism>
<protein>
    <submittedName>
        <fullName evidence="1">ABC transporter ATP-binding protein</fullName>
    </submittedName>
</protein>
<dbReference type="InterPro" id="IPR032781">
    <property type="entry name" value="ABC_tran_Xtn"/>
</dbReference>
<sequence length="609" mass="68997">MIQAKNLSKHFGAQELFSNVSFQLGPRERVGLVGRNGSGKSTLFKLILGELSADGGEISIPKGYRLGALEQHIHFTKPTVLEECTQVLNPEDFKEHEAEKILFGLGFSEPDLARDPKSFSGGYQIRINLTKVLLQSPDLLLLDEPTNYLDIVSMRWLKSFLKNFPGEIMLITHDREFMDDVVTHTMGLHRQQLKKIKGDTAKFYEQILQDEEMYEKTRENLDKKRKEMEAFIERFKAKASKAAQAQSRVKALEKMSSMDKLADVDSLGFKFRFVECPGKQIAEVKHLSFHYEGKEENLFHNLSFPINREDRIGIIGKNGKGKSTLLNIIGGYLTPVTGKVSFHPSAQIGHFGQTNINRLNMENTIAEEIQQENNDLSISSVRNICGTMMFEGDLAKKKIKVLSGGERARVLLGKILAKPANLLLLDEPTNHLDMESIESLTEEIGNFPGAVVIVTHSEIMLKNLATKLVIFHNGNAEFFNGTYDDFLEKIGWESEETKPKVETKKLSEKEIKQKRAELTIERAKQTKPIKEEIERLEGEITKNEDLLKRINNELEKATLANDTAKLTDYAHAVGKLNHMIDELFEKLTNSNENLEFIQAKYDKELDALS</sequence>
<dbReference type="InterPro" id="IPR003439">
    <property type="entry name" value="ABC_transporter-like_ATP-bd"/>
</dbReference>
<dbReference type="Gene3D" id="3.40.50.300">
    <property type="entry name" value="P-loop containing nucleotide triphosphate hydrolases"/>
    <property type="match status" value="2"/>
</dbReference>